<keyword evidence="2" id="KW-1185">Reference proteome</keyword>
<gene>
    <name evidence="1" type="ORF">ACFQHR_14420</name>
</gene>
<organism evidence="1 2">
    <name type="scientific">Rufibacter roseus</name>
    <dbReference type="NCBI Taxonomy" id="1567108"/>
    <lineage>
        <taxon>Bacteria</taxon>
        <taxon>Pseudomonadati</taxon>
        <taxon>Bacteroidota</taxon>
        <taxon>Cytophagia</taxon>
        <taxon>Cytophagales</taxon>
        <taxon>Hymenobacteraceae</taxon>
        <taxon>Rufibacter</taxon>
    </lineage>
</organism>
<dbReference type="Proteomes" id="UP001596405">
    <property type="component" value="Unassembled WGS sequence"/>
</dbReference>
<comment type="caution">
    <text evidence="1">The sequence shown here is derived from an EMBL/GenBank/DDBJ whole genome shotgun (WGS) entry which is preliminary data.</text>
</comment>
<proteinExistence type="predicted"/>
<reference evidence="2" key="1">
    <citation type="journal article" date="2019" name="Int. J. Syst. Evol. Microbiol.">
        <title>The Global Catalogue of Microorganisms (GCM) 10K type strain sequencing project: providing services to taxonomists for standard genome sequencing and annotation.</title>
        <authorList>
            <consortium name="The Broad Institute Genomics Platform"/>
            <consortium name="The Broad Institute Genome Sequencing Center for Infectious Disease"/>
            <person name="Wu L."/>
            <person name="Ma J."/>
        </authorList>
    </citation>
    <scope>NUCLEOTIDE SEQUENCE [LARGE SCALE GENOMIC DNA]</scope>
    <source>
        <strain evidence="2">CGMCC 4.7393</strain>
    </source>
</reference>
<accession>A0ABW2DR05</accession>
<protein>
    <submittedName>
        <fullName evidence="1">Uncharacterized protein</fullName>
    </submittedName>
</protein>
<evidence type="ECO:0000313" key="1">
    <source>
        <dbReference type="EMBL" id="MFC6998828.1"/>
    </source>
</evidence>
<dbReference type="EMBL" id="JBHSYQ010000008">
    <property type="protein sequence ID" value="MFC6998828.1"/>
    <property type="molecule type" value="Genomic_DNA"/>
</dbReference>
<evidence type="ECO:0000313" key="2">
    <source>
        <dbReference type="Proteomes" id="UP001596405"/>
    </source>
</evidence>
<dbReference type="RefSeq" id="WP_066625589.1">
    <property type="nucleotide sequence ID" value="NZ_JBHSYQ010000008.1"/>
</dbReference>
<sequence>MKVVGNLRNIGTKRDSKNAGIEIHLDQVEYLTSKKDGRYFQEYEYIDELESSMVITGDCLALDSSKKLDEGEYEFKVYDKIGEEYVLNENKQLTLTMVYDFEENLHILSIASYHVTLAPDDFKELKKTKEREKQTQKGKSRK</sequence>
<name>A0ABW2DR05_9BACT</name>